<reference evidence="15" key="1">
    <citation type="submission" date="2018-08" db="EMBL/GenBank/DDBJ databases">
        <authorList>
            <person name="Rossello M."/>
        </authorList>
    </citation>
    <scope>NUCLEOTIDE SEQUENCE [LARGE SCALE GENOMIC DNA]</scope>
    <source>
        <strain evidence="15">cv. Chinese Spring</strain>
    </source>
</reference>
<comment type="cofactor">
    <cofactor evidence="11">
        <name>heme b</name>
        <dbReference type="ChEBI" id="CHEBI:60344"/>
    </cofactor>
    <text evidence="11">Binds 1 heme b (iron(II)-protoporphyrin IX) group per subunit.</text>
</comment>
<dbReference type="PROSITE" id="PS50873">
    <property type="entry name" value="PEROXIDASE_4"/>
    <property type="match status" value="1"/>
</dbReference>
<name>A0A3B6KUW7_WHEAT</name>
<dbReference type="SUPFAM" id="SSF48113">
    <property type="entry name" value="Heme-dependent peroxidases"/>
    <property type="match status" value="1"/>
</dbReference>
<comment type="similarity">
    <text evidence="13">Belongs to the peroxidase family.</text>
</comment>
<dbReference type="GO" id="GO:0042744">
    <property type="term" value="P:hydrogen peroxide catabolic process"/>
    <property type="evidence" value="ECO:0007669"/>
    <property type="project" value="UniProtKB-KW"/>
</dbReference>
<keyword evidence="7 11" id="KW-0408">Iron</keyword>
<dbReference type="FunFam" id="1.10.420.10:FF:000001">
    <property type="entry name" value="Peroxidase"/>
    <property type="match status" value="1"/>
</dbReference>
<keyword evidence="4 11" id="KW-0479">Metal-binding</keyword>
<evidence type="ECO:0000313" key="15">
    <source>
        <dbReference type="EnsemblPlants" id="TraesCS5A02G550200.1"/>
    </source>
</evidence>
<comment type="catalytic activity">
    <reaction evidence="1">
        <text>2 a phenolic donor + H2O2 = 2 a phenolic radical donor + 2 H2O</text>
        <dbReference type="Rhea" id="RHEA:56136"/>
        <dbReference type="ChEBI" id="CHEBI:15377"/>
        <dbReference type="ChEBI" id="CHEBI:16240"/>
        <dbReference type="ChEBI" id="CHEBI:139520"/>
        <dbReference type="ChEBI" id="CHEBI:139521"/>
        <dbReference type="EC" id="1.11.1.7"/>
    </reaction>
</comment>
<feature type="domain" description="Plant heme peroxidase family profile" evidence="14">
    <location>
        <begin position="1"/>
        <end position="137"/>
    </location>
</feature>
<evidence type="ECO:0000256" key="9">
    <source>
        <dbReference type="ARBA" id="ARBA00023283"/>
    </source>
</evidence>
<dbReference type="InterPro" id="IPR002016">
    <property type="entry name" value="Haem_peroxidase"/>
</dbReference>
<keyword evidence="8 12" id="KW-1015">Disulfide bond</keyword>
<dbReference type="EnsemblPlants" id="TraesCS5A02G550200.1">
    <property type="protein sequence ID" value="TraesCS5A02G550200.1"/>
    <property type="gene ID" value="TraesCS5A02G550200"/>
</dbReference>
<dbReference type="GO" id="GO:0006979">
    <property type="term" value="P:response to oxidative stress"/>
    <property type="evidence" value="ECO:0007669"/>
    <property type="project" value="InterPro"/>
</dbReference>
<dbReference type="GO" id="GO:0140825">
    <property type="term" value="F:lactoperoxidase activity"/>
    <property type="evidence" value="ECO:0007669"/>
    <property type="project" value="UniProtKB-EC"/>
</dbReference>
<feature type="disulfide bond" evidence="12">
    <location>
        <begin position="15"/>
        <end position="40"/>
    </location>
</feature>
<evidence type="ECO:0000256" key="2">
    <source>
        <dbReference type="ARBA" id="ARBA00022559"/>
    </source>
</evidence>
<keyword evidence="16" id="KW-1185">Reference proteome</keyword>
<feature type="binding site" evidence="11">
    <location>
        <position position="63"/>
    </location>
    <ligand>
        <name>Ca(2+)</name>
        <dbReference type="ChEBI" id="CHEBI:29108"/>
        <label>2</label>
    </ligand>
</feature>
<dbReference type="Gene3D" id="1.10.520.10">
    <property type="match status" value="1"/>
</dbReference>
<accession>A0A3B6KUW7</accession>
<evidence type="ECO:0000256" key="10">
    <source>
        <dbReference type="ARBA" id="ARBA00023324"/>
    </source>
</evidence>
<evidence type="ECO:0000256" key="11">
    <source>
        <dbReference type="PIRSR" id="PIRSR600823-3"/>
    </source>
</evidence>
<keyword evidence="3" id="KW-0349">Heme</keyword>
<sequence length="137" mass="14786">MVALSGAHTIGRAQCKNFRTMLYSEENIDPALATSRKATCPQLTGSGDSNLAPLDDTIPDMFDNAYFVNLKLNKGLLHSDQVPYTLAGGATEDIIDGFASNQDAFNNAFAAAMVKMGNISPLIFPQGQVRRICSREN</sequence>
<comment type="cofactor">
    <cofactor evidence="11">
        <name>Ca(2+)</name>
        <dbReference type="ChEBI" id="CHEBI:29108"/>
    </cofactor>
    <text evidence="11">Binds 2 calcium ions per subunit.</text>
</comment>
<dbReference type="PANTHER" id="PTHR31388">
    <property type="entry name" value="PEROXIDASE 72-RELATED"/>
    <property type="match status" value="1"/>
</dbReference>
<dbReference type="PRINTS" id="PR00461">
    <property type="entry name" value="PLPEROXIDASE"/>
</dbReference>
<organism evidence="15">
    <name type="scientific">Triticum aestivum</name>
    <name type="common">Wheat</name>
    <dbReference type="NCBI Taxonomy" id="4565"/>
    <lineage>
        <taxon>Eukaryota</taxon>
        <taxon>Viridiplantae</taxon>
        <taxon>Streptophyta</taxon>
        <taxon>Embryophyta</taxon>
        <taxon>Tracheophyta</taxon>
        <taxon>Spermatophyta</taxon>
        <taxon>Magnoliopsida</taxon>
        <taxon>Liliopsida</taxon>
        <taxon>Poales</taxon>
        <taxon>Poaceae</taxon>
        <taxon>BOP clade</taxon>
        <taxon>Pooideae</taxon>
        <taxon>Triticodae</taxon>
        <taxon>Triticeae</taxon>
        <taxon>Triticinae</taxon>
        <taxon>Triticum</taxon>
    </lineage>
</organism>
<dbReference type="Pfam" id="PF00141">
    <property type="entry name" value="peroxidase"/>
    <property type="match status" value="1"/>
</dbReference>
<dbReference type="GO" id="GO:0020037">
    <property type="term" value="F:heme binding"/>
    <property type="evidence" value="ECO:0007669"/>
    <property type="project" value="InterPro"/>
</dbReference>
<proteinExistence type="inferred from homology"/>
<dbReference type="GO" id="GO:0004601">
    <property type="term" value="F:peroxidase activity"/>
    <property type="evidence" value="ECO:0000318"/>
    <property type="project" value="GO_Central"/>
</dbReference>
<keyword evidence="2" id="KW-0575">Peroxidase</keyword>
<evidence type="ECO:0000313" key="16">
    <source>
        <dbReference type="Proteomes" id="UP000019116"/>
    </source>
</evidence>
<feature type="binding site" evidence="11">
    <location>
        <position position="9"/>
    </location>
    <ligand>
        <name>Ca(2+)</name>
        <dbReference type="ChEBI" id="CHEBI:29108"/>
        <label>2</label>
    </ligand>
</feature>
<evidence type="ECO:0000256" key="13">
    <source>
        <dbReference type="RuleBase" id="RU004241"/>
    </source>
</evidence>
<dbReference type="GO" id="GO:0009505">
    <property type="term" value="C:plant-type cell wall"/>
    <property type="evidence" value="ECO:0000318"/>
    <property type="project" value="GO_Central"/>
</dbReference>
<dbReference type="STRING" id="4565.A0A3B6KUW7"/>
<dbReference type="OMA" id="TIGKACC"/>
<dbReference type="OrthoDB" id="2113341at2759"/>
<evidence type="ECO:0000256" key="4">
    <source>
        <dbReference type="ARBA" id="ARBA00022723"/>
    </source>
</evidence>
<dbReference type="Gramene" id="TraesCS5A02G550200.1">
    <property type="protein sequence ID" value="TraesCS5A02G550200.1"/>
    <property type="gene ID" value="TraesCS5A02G550200"/>
</dbReference>
<protein>
    <recommendedName>
        <fullName evidence="14">Plant heme peroxidase family profile domain-containing protein</fullName>
    </recommendedName>
</protein>
<dbReference type="Proteomes" id="UP000019116">
    <property type="component" value="Chromosome 5A"/>
</dbReference>
<evidence type="ECO:0000256" key="7">
    <source>
        <dbReference type="ARBA" id="ARBA00023004"/>
    </source>
</evidence>
<dbReference type="Gene3D" id="1.10.420.10">
    <property type="entry name" value="Peroxidase, domain 2"/>
    <property type="match status" value="1"/>
</dbReference>
<keyword evidence="5 11" id="KW-0106">Calcium</keyword>
<keyword evidence="9" id="KW-0873">Pyrrolidone carboxylic acid</keyword>
<dbReference type="AlphaFoldDB" id="A0A3B6KUW7"/>
<dbReference type="InterPro" id="IPR000823">
    <property type="entry name" value="Peroxidase_pln"/>
</dbReference>
<dbReference type="Gramene" id="TraesCS5A03G1285100.1">
    <property type="protein sequence ID" value="TraesCS5A03G1285100.1.CDS"/>
    <property type="gene ID" value="TraesCS5A03G1285100"/>
</dbReference>
<evidence type="ECO:0000256" key="3">
    <source>
        <dbReference type="ARBA" id="ARBA00022617"/>
    </source>
</evidence>
<evidence type="ECO:0000256" key="1">
    <source>
        <dbReference type="ARBA" id="ARBA00000189"/>
    </source>
</evidence>
<evidence type="ECO:0000256" key="8">
    <source>
        <dbReference type="ARBA" id="ARBA00023157"/>
    </source>
</evidence>
<feature type="binding site" evidence="11">
    <location>
        <position position="55"/>
    </location>
    <ligand>
        <name>Ca(2+)</name>
        <dbReference type="ChEBI" id="CHEBI:29108"/>
        <label>2</label>
    </ligand>
</feature>
<keyword evidence="10" id="KW-0376">Hydrogen peroxide</keyword>
<dbReference type="PANTHER" id="PTHR31388:SF274">
    <property type="entry name" value="PEROXIDASE"/>
    <property type="match status" value="1"/>
</dbReference>
<keyword evidence="6" id="KW-0560">Oxidoreductase</keyword>
<evidence type="ECO:0000256" key="12">
    <source>
        <dbReference type="PIRSR" id="PIRSR600823-5"/>
    </source>
</evidence>
<evidence type="ECO:0000256" key="5">
    <source>
        <dbReference type="ARBA" id="ARBA00022837"/>
    </source>
</evidence>
<evidence type="ECO:0000256" key="6">
    <source>
        <dbReference type="ARBA" id="ARBA00023002"/>
    </source>
</evidence>
<dbReference type="GO" id="GO:0046872">
    <property type="term" value="F:metal ion binding"/>
    <property type="evidence" value="ECO:0007669"/>
    <property type="project" value="UniProtKB-KW"/>
</dbReference>
<dbReference type="SMR" id="A0A3B6KUW7"/>
<evidence type="ECO:0000259" key="14">
    <source>
        <dbReference type="PROSITE" id="PS50873"/>
    </source>
</evidence>
<reference evidence="15" key="2">
    <citation type="submission" date="2018-10" db="UniProtKB">
        <authorList>
            <consortium name="EnsemblPlants"/>
        </authorList>
    </citation>
    <scope>IDENTIFICATION</scope>
</reference>
<feature type="binding site" description="axial binding residue" evidence="11">
    <location>
        <position position="8"/>
    </location>
    <ligand>
        <name>heme b</name>
        <dbReference type="ChEBI" id="CHEBI:60344"/>
    </ligand>
    <ligandPart>
        <name>Fe</name>
        <dbReference type="ChEBI" id="CHEBI:18248"/>
    </ligandPart>
</feature>
<dbReference type="InterPro" id="IPR010255">
    <property type="entry name" value="Haem_peroxidase_sf"/>
</dbReference>